<name>G6AX74_9BACT</name>
<reference evidence="1 2" key="1">
    <citation type="submission" date="2011-08" db="EMBL/GenBank/DDBJ databases">
        <authorList>
            <person name="Weinstock G."/>
            <person name="Sodergren E."/>
            <person name="Clifton S."/>
            <person name="Fulton L."/>
            <person name="Fulton B."/>
            <person name="Courtney L."/>
            <person name="Fronick C."/>
            <person name="Harrison M."/>
            <person name="Strong C."/>
            <person name="Farmer C."/>
            <person name="Delahaunty K."/>
            <person name="Markovic C."/>
            <person name="Hall O."/>
            <person name="Minx P."/>
            <person name="Tomlinson C."/>
            <person name="Mitreva M."/>
            <person name="Hou S."/>
            <person name="Chen J."/>
            <person name="Wollam A."/>
            <person name="Pepin K.H."/>
            <person name="Johnson M."/>
            <person name="Bhonagiri V."/>
            <person name="Zhang X."/>
            <person name="Suruliraj S."/>
            <person name="Warren W."/>
            <person name="Chinwalla A."/>
            <person name="Mardis E.R."/>
            <person name="Wilson R.K."/>
        </authorList>
    </citation>
    <scope>NUCLEOTIDE SEQUENCE [LARGE SCALE GENOMIC DNA]</scope>
    <source>
        <strain evidence="1 2">DSM 18206</strain>
    </source>
</reference>
<dbReference type="PANTHER" id="PTHR48098:SF6">
    <property type="entry name" value="FERRI-BACILLIBACTIN ESTERASE BESA"/>
    <property type="match status" value="1"/>
</dbReference>
<dbReference type="SUPFAM" id="SSF53474">
    <property type="entry name" value="alpha/beta-Hydrolases"/>
    <property type="match status" value="1"/>
</dbReference>
<gene>
    <name evidence="1" type="ORF">HMPREF0673_01224</name>
</gene>
<dbReference type="Proteomes" id="UP000004407">
    <property type="component" value="Unassembled WGS sequence"/>
</dbReference>
<dbReference type="PATRIC" id="fig|1002367.3.peg.975"/>
<dbReference type="EMBL" id="AFZZ01000108">
    <property type="protein sequence ID" value="EHJ40706.1"/>
    <property type="molecule type" value="Genomic_DNA"/>
</dbReference>
<sequence>MSNTNTIFTEEHNIQTPCKLFVVGDPQVLLIQPSARHEEKNDGVRREVDLIAQASPTGFAMVFFDCVEWARALMPWADDAVSRDAEVGRHAPDTLHFIEHALLPWLRERFGALPCIIGGYSLGGLFALWAARNTDVFTAVAAASPSLWINGWGEYAAAHPILSPQATAHHSLNTTLQISTPQHITTTTPIHLSLGDREEHCRNQRMKRIGDCVRAEHALLCQQLSPTAVTLRWHEGGHFGAEAERTAEAFAWCIEQIAQQHLDTQQPESTNIDSRRNIFYK</sequence>
<dbReference type="InterPro" id="IPR029058">
    <property type="entry name" value="AB_hydrolase_fold"/>
</dbReference>
<dbReference type="PANTHER" id="PTHR48098">
    <property type="entry name" value="ENTEROCHELIN ESTERASE-RELATED"/>
    <property type="match status" value="1"/>
</dbReference>
<evidence type="ECO:0008006" key="3">
    <source>
        <dbReference type="Google" id="ProtNLM"/>
    </source>
</evidence>
<dbReference type="RefSeq" id="WP_007899065.1">
    <property type="nucleotide sequence ID" value="NZ_JH379411.1"/>
</dbReference>
<protein>
    <recommendedName>
        <fullName evidence="3">Esterase</fullName>
    </recommendedName>
</protein>
<dbReference type="AlphaFoldDB" id="G6AX74"/>
<dbReference type="GeneID" id="78336939"/>
<accession>G6AX74</accession>
<evidence type="ECO:0000313" key="2">
    <source>
        <dbReference type="Proteomes" id="UP000004407"/>
    </source>
</evidence>
<proteinExistence type="predicted"/>
<dbReference type="eggNOG" id="COG2819">
    <property type="taxonomic scope" value="Bacteria"/>
</dbReference>
<dbReference type="Gene3D" id="3.40.50.1820">
    <property type="entry name" value="alpha/beta hydrolase"/>
    <property type="match status" value="1"/>
</dbReference>
<comment type="caution">
    <text evidence="1">The sequence shown here is derived from an EMBL/GenBank/DDBJ whole genome shotgun (WGS) entry which is preliminary data.</text>
</comment>
<dbReference type="HOGENOM" id="CLU_039834_4_1_10"/>
<organism evidence="1 2">
    <name type="scientific">Leyella stercorea DSM 18206</name>
    <dbReference type="NCBI Taxonomy" id="1002367"/>
    <lineage>
        <taxon>Bacteria</taxon>
        <taxon>Pseudomonadati</taxon>
        <taxon>Bacteroidota</taxon>
        <taxon>Bacteroidia</taxon>
        <taxon>Bacteroidales</taxon>
        <taxon>Prevotellaceae</taxon>
        <taxon>Leyella</taxon>
    </lineage>
</organism>
<dbReference type="InterPro" id="IPR050583">
    <property type="entry name" value="Mycobacterial_A85_antigen"/>
</dbReference>
<evidence type="ECO:0000313" key="1">
    <source>
        <dbReference type="EMBL" id="EHJ40706.1"/>
    </source>
</evidence>
<dbReference type="Pfam" id="PF00756">
    <property type="entry name" value="Esterase"/>
    <property type="match status" value="1"/>
</dbReference>
<dbReference type="InterPro" id="IPR000801">
    <property type="entry name" value="Esterase-like"/>
</dbReference>